<accession>A0A382KEV9</accession>
<feature type="non-terminal residue" evidence="1">
    <location>
        <position position="1"/>
    </location>
</feature>
<gene>
    <name evidence="1" type="ORF">METZ01_LOCUS274105</name>
</gene>
<evidence type="ECO:0000313" key="1">
    <source>
        <dbReference type="EMBL" id="SVC21251.1"/>
    </source>
</evidence>
<dbReference type="AlphaFoldDB" id="A0A382KEV9"/>
<dbReference type="EMBL" id="UINC01079342">
    <property type="protein sequence ID" value="SVC21251.1"/>
    <property type="molecule type" value="Genomic_DNA"/>
</dbReference>
<organism evidence="1">
    <name type="scientific">marine metagenome</name>
    <dbReference type="NCBI Taxonomy" id="408172"/>
    <lineage>
        <taxon>unclassified sequences</taxon>
        <taxon>metagenomes</taxon>
        <taxon>ecological metagenomes</taxon>
    </lineage>
</organism>
<name>A0A382KEV9_9ZZZZ</name>
<reference evidence="1" key="1">
    <citation type="submission" date="2018-05" db="EMBL/GenBank/DDBJ databases">
        <authorList>
            <person name="Lanie J.A."/>
            <person name="Ng W.-L."/>
            <person name="Kazmierczak K.M."/>
            <person name="Andrzejewski T.M."/>
            <person name="Davidsen T.M."/>
            <person name="Wayne K.J."/>
            <person name="Tettelin H."/>
            <person name="Glass J.I."/>
            <person name="Rusch D."/>
            <person name="Podicherti R."/>
            <person name="Tsui H.-C.T."/>
            <person name="Winkler M.E."/>
        </authorList>
    </citation>
    <scope>NUCLEOTIDE SEQUENCE</scope>
</reference>
<proteinExistence type="predicted"/>
<protein>
    <submittedName>
        <fullName evidence="1">Uncharacterized protein</fullName>
    </submittedName>
</protein>
<sequence>TIMLAGILWVFLPGLRRSVKLVK</sequence>